<dbReference type="AlphaFoldDB" id="A0A9P7ZCD8"/>
<dbReference type="RefSeq" id="XP_046113309.1">
    <property type="nucleotide sequence ID" value="XM_046261816.1"/>
</dbReference>
<evidence type="ECO:0008006" key="3">
    <source>
        <dbReference type="Google" id="ProtNLM"/>
    </source>
</evidence>
<gene>
    <name evidence="1" type="ORF">F5Z01DRAFT_631806</name>
</gene>
<evidence type="ECO:0000313" key="2">
    <source>
        <dbReference type="Proteomes" id="UP000887229"/>
    </source>
</evidence>
<proteinExistence type="predicted"/>
<dbReference type="InterPro" id="IPR051678">
    <property type="entry name" value="AGP_Transferase"/>
</dbReference>
<reference evidence="1" key="1">
    <citation type="journal article" date="2021" name="IMA Fungus">
        <title>Genomic characterization of three marine fungi, including Emericellopsis atlantica sp. nov. with signatures of a generalist lifestyle and marine biomass degradation.</title>
        <authorList>
            <person name="Hagestad O.C."/>
            <person name="Hou L."/>
            <person name="Andersen J.H."/>
            <person name="Hansen E.H."/>
            <person name="Altermark B."/>
            <person name="Li C."/>
            <person name="Kuhnert E."/>
            <person name="Cox R.J."/>
            <person name="Crous P.W."/>
            <person name="Spatafora J.W."/>
            <person name="Lail K."/>
            <person name="Amirebrahimi M."/>
            <person name="Lipzen A."/>
            <person name="Pangilinan J."/>
            <person name="Andreopoulos W."/>
            <person name="Hayes R.D."/>
            <person name="Ng V."/>
            <person name="Grigoriev I.V."/>
            <person name="Jackson S.A."/>
            <person name="Sutton T.D.S."/>
            <person name="Dobson A.D.W."/>
            <person name="Rama T."/>
        </authorList>
    </citation>
    <scope>NUCLEOTIDE SEQUENCE</scope>
    <source>
        <strain evidence="1">TS7</strain>
    </source>
</reference>
<sequence>MGTSFDAIAQRNAQDAKMAFLDQFTRAKEDIVSFVDSRLGWKQAGKFLGYFIGSFNISIAVQNGETGERALIRFPIPGKVYKSWLEQKVKNEVMVLKYISRHTDIPIPQVHHWGLTEESPCHMGPFIIEEFMEGEDLGELLRKPSDINEDLLVLNPGINNAKLDFVYEQIAGFQLQLSRLEFPRIGAISMDSETGEGKVTGPPLTYDMNEVVGFAGFPAESYTATEPFSRAGDYFSDRARCMQVNLETHRNIGFDDDNITWSRCVARHCFAKLVPVYGNIDEAGPFRLFCDDMRPSNMLADPKTMRITALLDLEFTNAMPAQYAYDLPSWLILRDPAIMISDSKQEFVDAFEPRKDQFIRAMERAEAKFPPAEGQPTLSARIRESWDSGRFWFNLAARSSFDVDEVYWKCLHKEGRGESMLDQATLDDKSEFLKRKKAQFDAYWAEKHNDKRFESS</sequence>
<dbReference type="GeneID" id="70292719"/>
<dbReference type="PANTHER" id="PTHR21310:SF37">
    <property type="entry name" value="AMINOGLYCOSIDE PHOSPHOTRANSFERASE DOMAIN-CONTAINING PROTEIN"/>
    <property type="match status" value="1"/>
</dbReference>
<dbReference type="InterPro" id="IPR011009">
    <property type="entry name" value="Kinase-like_dom_sf"/>
</dbReference>
<dbReference type="EMBL" id="MU251318">
    <property type="protein sequence ID" value="KAG9249385.1"/>
    <property type="molecule type" value="Genomic_DNA"/>
</dbReference>
<name>A0A9P7ZCD8_9HYPO</name>
<evidence type="ECO:0000313" key="1">
    <source>
        <dbReference type="EMBL" id="KAG9249385.1"/>
    </source>
</evidence>
<organism evidence="1 2">
    <name type="scientific">Emericellopsis atlantica</name>
    <dbReference type="NCBI Taxonomy" id="2614577"/>
    <lineage>
        <taxon>Eukaryota</taxon>
        <taxon>Fungi</taxon>
        <taxon>Dikarya</taxon>
        <taxon>Ascomycota</taxon>
        <taxon>Pezizomycotina</taxon>
        <taxon>Sordariomycetes</taxon>
        <taxon>Hypocreomycetidae</taxon>
        <taxon>Hypocreales</taxon>
        <taxon>Bionectriaceae</taxon>
        <taxon>Emericellopsis</taxon>
    </lineage>
</organism>
<dbReference type="SUPFAM" id="SSF56112">
    <property type="entry name" value="Protein kinase-like (PK-like)"/>
    <property type="match status" value="1"/>
</dbReference>
<keyword evidence="2" id="KW-1185">Reference proteome</keyword>
<dbReference type="Proteomes" id="UP000887229">
    <property type="component" value="Unassembled WGS sequence"/>
</dbReference>
<comment type="caution">
    <text evidence="1">The sequence shown here is derived from an EMBL/GenBank/DDBJ whole genome shotgun (WGS) entry which is preliminary data.</text>
</comment>
<dbReference type="OrthoDB" id="5412996at2759"/>
<dbReference type="PANTHER" id="PTHR21310">
    <property type="entry name" value="AMINOGLYCOSIDE PHOSPHOTRANSFERASE-RELATED-RELATED"/>
    <property type="match status" value="1"/>
</dbReference>
<protein>
    <recommendedName>
        <fullName evidence="3">Aminoglycoside phosphotransferase domain-containing protein</fullName>
    </recommendedName>
</protein>
<accession>A0A9P7ZCD8</accession>